<dbReference type="GO" id="GO:0000155">
    <property type="term" value="F:phosphorelay sensor kinase activity"/>
    <property type="evidence" value="ECO:0007669"/>
    <property type="project" value="InterPro"/>
</dbReference>
<dbReference type="PROSITE" id="PS50293">
    <property type="entry name" value="TPR_REGION"/>
    <property type="match status" value="1"/>
</dbReference>
<keyword evidence="3" id="KW-0802">TPR repeat</keyword>
<dbReference type="Gene3D" id="1.25.40.10">
    <property type="entry name" value="Tetratricopeptide repeat domain"/>
    <property type="match status" value="3"/>
</dbReference>
<accession>A0A1I2B189</accession>
<gene>
    <name evidence="5" type="ORF">SAMN04488541_100294</name>
</gene>
<evidence type="ECO:0000256" key="4">
    <source>
        <dbReference type="SAM" id="Phobius"/>
    </source>
</evidence>
<dbReference type="SUPFAM" id="SSF48452">
    <property type="entry name" value="TPR-like"/>
    <property type="match status" value="1"/>
</dbReference>
<evidence type="ECO:0000313" key="6">
    <source>
        <dbReference type="Proteomes" id="UP000199513"/>
    </source>
</evidence>
<feature type="repeat" description="TPR" evidence="3">
    <location>
        <begin position="161"/>
        <end position="194"/>
    </location>
</feature>
<proteinExistence type="predicted"/>
<keyword evidence="6" id="KW-1185">Reference proteome</keyword>
<keyword evidence="4" id="KW-0472">Membrane</keyword>
<feature type="repeat" description="TPR" evidence="3">
    <location>
        <begin position="121"/>
        <end position="154"/>
    </location>
</feature>
<organism evidence="5 6">
    <name type="scientific">Thermoflexibacter ruber</name>
    <dbReference type="NCBI Taxonomy" id="1003"/>
    <lineage>
        <taxon>Bacteria</taxon>
        <taxon>Pseudomonadati</taxon>
        <taxon>Bacteroidota</taxon>
        <taxon>Cytophagia</taxon>
        <taxon>Cytophagales</taxon>
        <taxon>Thermoflexibacteraceae</taxon>
        <taxon>Thermoflexibacter</taxon>
    </lineage>
</organism>
<dbReference type="Gene3D" id="1.10.287.130">
    <property type="match status" value="1"/>
</dbReference>
<dbReference type="SMART" id="SM00671">
    <property type="entry name" value="SEL1"/>
    <property type="match status" value="5"/>
</dbReference>
<dbReference type="PROSITE" id="PS50005">
    <property type="entry name" value="TPR"/>
    <property type="match status" value="3"/>
</dbReference>
<dbReference type="EMBL" id="FONY01000002">
    <property type="protein sequence ID" value="SFE49809.1"/>
    <property type="molecule type" value="Genomic_DNA"/>
</dbReference>
<protein>
    <recommendedName>
        <fullName evidence="2">histidine kinase</fullName>
        <ecNumber evidence="2">2.7.13.3</ecNumber>
    </recommendedName>
</protein>
<name>A0A1I2B189_9BACT</name>
<evidence type="ECO:0000256" key="3">
    <source>
        <dbReference type="PROSITE-ProRule" id="PRU00339"/>
    </source>
</evidence>
<dbReference type="InterPro" id="IPR003661">
    <property type="entry name" value="HisK_dim/P_dom"/>
</dbReference>
<dbReference type="SMART" id="SM00028">
    <property type="entry name" value="TPR"/>
    <property type="match status" value="6"/>
</dbReference>
<dbReference type="Proteomes" id="UP000199513">
    <property type="component" value="Unassembled WGS sequence"/>
</dbReference>
<dbReference type="AlphaFoldDB" id="A0A1I2B189"/>
<keyword evidence="4" id="KW-1133">Transmembrane helix</keyword>
<dbReference type="InterPro" id="IPR011990">
    <property type="entry name" value="TPR-like_helical_dom_sf"/>
</dbReference>
<evidence type="ECO:0000256" key="2">
    <source>
        <dbReference type="ARBA" id="ARBA00012438"/>
    </source>
</evidence>
<dbReference type="Pfam" id="PF13424">
    <property type="entry name" value="TPR_12"/>
    <property type="match status" value="3"/>
</dbReference>
<evidence type="ECO:0000313" key="5">
    <source>
        <dbReference type="EMBL" id="SFE49809.1"/>
    </source>
</evidence>
<dbReference type="EC" id="2.7.13.3" evidence="2"/>
<feature type="transmembrane region" description="Helical" evidence="4">
    <location>
        <begin position="440"/>
        <end position="460"/>
    </location>
</feature>
<dbReference type="CDD" id="cd00082">
    <property type="entry name" value="HisKA"/>
    <property type="match status" value="1"/>
</dbReference>
<comment type="catalytic activity">
    <reaction evidence="1">
        <text>ATP + protein L-histidine = ADP + protein N-phospho-L-histidine.</text>
        <dbReference type="EC" id="2.7.13.3"/>
    </reaction>
</comment>
<dbReference type="InterPro" id="IPR006597">
    <property type="entry name" value="Sel1-like"/>
</dbReference>
<dbReference type="RefSeq" id="WP_091538836.1">
    <property type="nucleotide sequence ID" value="NZ_FONY01000002.1"/>
</dbReference>
<dbReference type="PANTHER" id="PTHR10098:SF108">
    <property type="entry name" value="TETRATRICOPEPTIDE REPEAT PROTEIN 28"/>
    <property type="match status" value="1"/>
</dbReference>
<feature type="repeat" description="TPR" evidence="3">
    <location>
        <begin position="241"/>
        <end position="274"/>
    </location>
</feature>
<dbReference type="STRING" id="1003.SAMN04488541_100294"/>
<keyword evidence="4" id="KW-0812">Transmembrane</keyword>
<sequence>MFSKLLFVTSLILVFTPYLYAQSEVDSLSLLIKNTPTNHLKIDYISSLSRIYRFSQPDSAVFWAKQGLLLAQKLNYKKGIATFLNHLGVNHWLRGNYDSATYLLDSTLKISQKINYEEGLASAYNNLGLVYKEQGMYAKAFQYFRKTVELDTKLNNREGVPVGLNNIGMIHEVQGNYDSASYYYLKALQLFEQNDDKEGQRYTSNNVGNIYDIRKNYAQAYYYYQKSLSLAKSIDDKQGISMAMTNLGSLSYKQKKYDSALYYFQNALAISKQIEEKEGIAENYLALANTYSSTNKDFLAEKYYFEALNLYQQLKNKEKTAHTLFNFAHFDYHKNNLANSQIKAKKALQMAQEIGAAELVKEISYLLYDIFYQKKDYQQALNFYILSRKISDSLLSMEKEKMIQELQTNFEIQQKQSMIDKLHQQQKQKELQIAYKNNQLIFVSIIFVMLTTLLIIGILYTRKKRELEKSINQKKLAEIAWLNSHVVRAPLATILGLVQLFDKENPSSEENVQIIKYLQESAEKLDKVIKEVVQKTYAKRNTHDT</sequence>
<dbReference type="OrthoDB" id="982262at2"/>
<dbReference type="SUPFAM" id="SSF81901">
    <property type="entry name" value="HCP-like"/>
    <property type="match status" value="1"/>
</dbReference>
<dbReference type="InterPro" id="IPR019734">
    <property type="entry name" value="TPR_rpt"/>
</dbReference>
<evidence type="ECO:0000256" key="1">
    <source>
        <dbReference type="ARBA" id="ARBA00000085"/>
    </source>
</evidence>
<reference evidence="5 6" key="1">
    <citation type="submission" date="2016-10" db="EMBL/GenBank/DDBJ databases">
        <authorList>
            <person name="de Groot N.N."/>
        </authorList>
    </citation>
    <scope>NUCLEOTIDE SEQUENCE [LARGE SCALE GENOMIC DNA]</scope>
    <source>
        <strain>GEY</strain>
        <strain evidence="6">DSM 9560</strain>
    </source>
</reference>
<dbReference type="PANTHER" id="PTHR10098">
    <property type="entry name" value="RAPSYN-RELATED"/>
    <property type="match status" value="1"/>
</dbReference>